<feature type="coiled-coil region" evidence="5">
    <location>
        <begin position="86"/>
        <end position="113"/>
    </location>
</feature>
<dbReference type="PANTHER" id="PTHR34138:SF1">
    <property type="entry name" value="CELL SHAPE-DETERMINING PROTEIN MREC"/>
    <property type="match status" value="1"/>
</dbReference>
<dbReference type="EMBL" id="BNCH01000004">
    <property type="protein sequence ID" value="GHE99594.1"/>
    <property type="molecule type" value="Genomic_DNA"/>
</dbReference>
<evidence type="ECO:0000256" key="5">
    <source>
        <dbReference type="SAM" id="Coils"/>
    </source>
</evidence>
<evidence type="ECO:0000256" key="3">
    <source>
        <dbReference type="ARBA" id="ARBA00022960"/>
    </source>
</evidence>
<evidence type="ECO:0000313" key="9">
    <source>
        <dbReference type="Proteomes" id="UP000609802"/>
    </source>
</evidence>
<dbReference type="Proteomes" id="UP000609802">
    <property type="component" value="Unassembled WGS sequence"/>
</dbReference>
<protein>
    <recommendedName>
        <fullName evidence="2">Cell shape-determining protein MreC</fullName>
    </recommendedName>
    <alternativeName>
        <fullName evidence="4">Cell shape protein MreC</fullName>
    </alternativeName>
</protein>
<proteinExistence type="inferred from homology"/>
<name>A0ABQ3J556_9RHOB</name>
<accession>A0ABQ3J556</accession>
<dbReference type="Gene3D" id="2.40.10.350">
    <property type="entry name" value="Rod shape-determining protein MreC, domain 2"/>
    <property type="match status" value="1"/>
</dbReference>
<dbReference type="Gene3D" id="2.40.10.340">
    <property type="entry name" value="Rod shape-determining protein MreC, domain 1"/>
    <property type="match status" value="1"/>
</dbReference>
<gene>
    <name evidence="8" type="primary">mreC</name>
    <name evidence="8" type="ORF">GCM10016455_20480</name>
</gene>
<dbReference type="InterPro" id="IPR042175">
    <property type="entry name" value="Cell/Rod_MreC_2"/>
</dbReference>
<keyword evidence="9" id="KW-1185">Reference proteome</keyword>
<dbReference type="Pfam" id="PF04085">
    <property type="entry name" value="MreC"/>
    <property type="match status" value="1"/>
</dbReference>
<evidence type="ECO:0000313" key="8">
    <source>
        <dbReference type="EMBL" id="GHE99594.1"/>
    </source>
</evidence>
<dbReference type="InterPro" id="IPR055342">
    <property type="entry name" value="MreC_beta-barrel_core"/>
</dbReference>
<keyword evidence="5" id="KW-0175">Coiled coil</keyword>
<sequence length="316" mass="34711">MAKKSNQSDIYARPLRRLMVGILMLCLFLIFLVWRIDSPRVERFRANLVDRVVPSFDWALVPVTKMVGMVEDFQSYQRIYEQNQELRRELQQMKAWKEAALQLEQENAQLLNLNNVRLDAQLSYVTGVVLTDSGSPFRQSVLLNIGARDGIIDGWATTDGLGLAGRISGVGQKTSRVILLTDSNSRVPIMVQPSGQTALLVGDNSAAPPIEFLESPEKVRPGDRVVSSGDGGVFPAGLLVGHVAMGTDRRLRVRLSADYERLEFLRVLRSHPGEKVDDDGALIVSTPALPPLPDPAPENIEDEAQTEAPASEGTGG</sequence>
<dbReference type="InterPro" id="IPR042177">
    <property type="entry name" value="Cell/Rod_1"/>
</dbReference>
<reference evidence="9" key="1">
    <citation type="journal article" date="2019" name="Int. J. Syst. Evol. Microbiol.">
        <title>The Global Catalogue of Microorganisms (GCM) 10K type strain sequencing project: providing services to taxonomists for standard genome sequencing and annotation.</title>
        <authorList>
            <consortium name="The Broad Institute Genomics Platform"/>
            <consortium name="The Broad Institute Genome Sequencing Center for Infectious Disease"/>
            <person name="Wu L."/>
            <person name="Ma J."/>
        </authorList>
    </citation>
    <scope>NUCLEOTIDE SEQUENCE [LARGE SCALE GENOMIC DNA]</scope>
    <source>
        <strain evidence="9">KCTC 42443</strain>
    </source>
</reference>
<evidence type="ECO:0000256" key="4">
    <source>
        <dbReference type="ARBA" id="ARBA00032089"/>
    </source>
</evidence>
<dbReference type="NCBIfam" id="NF010533">
    <property type="entry name" value="PRK13922.9-5"/>
    <property type="match status" value="1"/>
</dbReference>
<feature type="region of interest" description="Disordered" evidence="6">
    <location>
        <begin position="277"/>
        <end position="316"/>
    </location>
</feature>
<keyword evidence="3" id="KW-0133">Cell shape</keyword>
<evidence type="ECO:0000256" key="6">
    <source>
        <dbReference type="SAM" id="MobiDB-lite"/>
    </source>
</evidence>
<comment type="caution">
    <text evidence="8">The sequence shown here is derived from an EMBL/GenBank/DDBJ whole genome shotgun (WGS) entry which is preliminary data.</text>
</comment>
<feature type="domain" description="Rod shape-determining protein MreC beta-barrel core" evidence="7">
    <location>
        <begin position="129"/>
        <end position="268"/>
    </location>
</feature>
<comment type="similarity">
    <text evidence="1">Belongs to the MreC family.</text>
</comment>
<evidence type="ECO:0000259" key="7">
    <source>
        <dbReference type="Pfam" id="PF04085"/>
    </source>
</evidence>
<dbReference type="InterPro" id="IPR007221">
    <property type="entry name" value="MreC"/>
</dbReference>
<organism evidence="8 9">
    <name type="scientific">Aliiroseovarius zhejiangensis</name>
    <dbReference type="NCBI Taxonomy" id="1632025"/>
    <lineage>
        <taxon>Bacteria</taxon>
        <taxon>Pseudomonadati</taxon>
        <taxon>Pseudomonadota</taxon>
        <taxon>Alphaproteobacteria</taxon>
        <taxon>Rhodobacterales</taxon>
        <taxon>Paracoccaceae</taxon>
        <taxon>Aliiroseovarius</taxon>
    </lineage>
</organism>
<evidence type="ECO:0000256" key="2">
    <source>
        <dbReference type="ARBA" id="ARBA00013855"/>
    </source>
</evidence>
<dbReference type="RefSeq" id="WP_191286429.1">
    <property type="nucleotide sequence ID" value="NZ_BNCH01000004.1"/>
</dbReference>
<evidence type="ECO:0000256" key="1">
    <source>
        <dbReference type="ARBA" id="ARBA00009369"/>
    </source>
</evidence>
<dbReference type="PANTHER" id="PTHR34138">
    <property type="entry name" value="CELL SHAPE-DETERMINING PROTEIN MREC"/>
    <property type="match status" value="1"/>
</dbReference>
<dbReference type="NCBIfam" id="TIGR00219">
    <property type="entry name" value="mreC"/>
    <property type="match status" value="1"/>
</dbReference>